<comment type="caution">
    <text evidence="6">The sequence shown here is derived from an EMBL/GenBank/DDBJ whole genome shotgun (WGS) entry which is preliminary data.</text>
</comment>
<dbReference type="PANTHER" id="PTHR35005:SF1">
    <property type="entry name" value="2-AMINO-5-FORMYLAMINO-6-RIBOSYLAMINOPYRIMIDIN-4(3H)-ONE 5'-MONOPHOSPHATE DEFORMYLASE"/>
    <property type="match status" value="1"/>
</dbReference>
<reference evidence="6 7" key="1">
    <citation type="submission" date="2020-02" db="EMBL/GenBank/DDBJ databases">
        <authorList>
            <person name="Kim M.K."/>
        </authorList>
    </citation>
    <scope>NUCLEOTIDE SEQUENCE [LARGE SCALE GENOMIC DNA]</scope>
    <source>
        <strain evidence="6 7">17J57-3</strain>
    </source>
</reference>
<evidence type="ECO:0000256" key="2">
    <source>
        <dbReference type="ARBA" id="ARBA00022723"/>
    </source>
</evidence>
<evidence type="ECO:0000313" key="6">
    <source>
        <dbReference type="EMBL" id="NEX63038.1"/>
    </source>
</evidence>
<name>A0A6B3SR86_9BURK</name>
<dbReference type="Pfam" id="PF02633">
    <property type="entry name" value="Creatininase"/>
    <property type="match status" value="1"/>
</dbReference>
<dbReference type="SUPFAM" id="SSF102215">
    <property type="entry name" value="Creatininase"/>
    <property type="match status" value="1"/>
</dbReference>
<dbReference type="PANTHER" id="PTHR35005">
    <property type="entry name" value="3-DEHYDRO-SCYLLO-INOSOSE HYDROLASE"/>
    <property type="match status" value="1"/>
</dbReference>
<gene>
    <name evidence="6" type="ORF">G3574_18295</name>
</gene>
<dbReference type="GO" id="GO:0009231">
    <property type="term" value="P:riboflavin biosynthetic process"/>
    <property type="evidence" value="ECO:0007669"/>
    <property type="project" value="TreeGrafter"/>
</dbReference>
<keyword evidence="2" id="KW-0479">Metal-binding</keyword>
<evidence type="ECO:0000313" key="7">
    <source>
        <dbReference type="Proteomes" id="UP000482155"/>
    </source>
</evidence>
<comment type="cofactor">
    <cofactor evidence="1">
        <name>Zn(2+)</name>
        <dbReference type="ChEBI" id="CHEBI:29105"/>
    </cofactor>
</comment>
<proteinExistence type="inferred from homology"/>
<dbReference type="EMBL" id="JAAIVB010000065">
    <property type="protein sequence ID" value="NEX63038.1"/>
    <property type="molecule type" value="Genomic_DNA"/>
</dbReference>
<evidence type="ECO:0000256" key="1">
    <source>
        <dbReference type="ARBA" id="ARBA00001947"/>
    </source>
</evidence>
<protein>
    <submittedName>
        <fullName evidence="6">Creatininase family protein</fullName>
    </submittedName>
</protein>
<sequence>MIPPETPSTGVKLNHPPITLLPLGSHEYHGPHLPMQTDTLIASSVAAAIAQGIQADSARFPMGVQVFPAIPFSCSHEHADSVSLLPDTLVAVLDDFAAQARGIVAVVNCHGGNHVLENWVLSRNRDRFRHLWFPRPVNWRRACERSGIASEWGEDVHAGEIETSLLLHAAPGEVRADRLPEEHVLRDRPLQGISGMTQYTRDGVLGRPRLGTAAKGEALLKALAALALEEIDLLVRKSS</sequence>
<keyword evidence="3" id="KW-0378">Hydrolase</keyword>
<keyword evidence="7" id="KW-1185">Reference proteome</keyword>
<dbReference type="Gene3D" id="3.40.50.10310">
    <property type="entry name" value="Creatininase"/>
    <property type="match status" value="1"/>
</dbReference>
<evidence type="ECO:0000256" key="4">
    <source>
        <dbReference type="ARBA" id="ARBA00022833"/>
    </source>
</evidence>
<evidence type="ECO:0000256" key="3">
    <source>
        <dbReference type="ARBA" id="ARBA00022801"/>
    </source>
</evidence>
<dbReference type="GO" id="GO:0016811">
    <property type="term" value="F:hydrolase activity, acting on carbon-nitrogen (but not peptide) bonds, in linear amides"/>
    <property type="evidence" value="ECO:0007669"/>
    <property type="project" value="TreeGrafter"/>
</dbReference>
<organism evidence="6 7">
    <name type="scientific">Noviherbaspirillum galbum</name>
    <dbReference type="NCBI Taxonomy" id="2709383"/>
    <lineage>
        <taxon>Bacteria</taxon>
        <taxon>Pseudomonadati</taxon>
        <taxon>Pseudomonadota</taxon>
        <taxon>Betaproteobacteria</taxon>
        <taxon>Burkholderiales</taxon>
        <taxon>Oxalobacteraceae</taxon>
        <taxon>Noviherbaspirillum</taxon>
    </lineage>
</organism>
<comment type="similarity">
    <text evidence="5">Belongs to the creatininase superfamily.</text>
</comment>
<accession>A0A6B3SR86</accession>
<dbReference type="InterPro" id="IPR003785">
    <property type="entry name" value="Creatininase/forma_Hydrolase"/>
</dbReference>
<evidence type="ECO:0000256" key="5">
    <source>
        <dbReference type="ARBA" id="ARBA00024029"/>
    </source>
</evidence>
<keyword evidence="4" id="KW-0862">Zinc</keyword>
<dbReference type="InterPro" id="IPR024087">
    <property type="entry name" value="Creatininase-like_sf"/>
</dbReference>
<dbReference type="Proteomes" id="UP000482155">
    <property type="component" value="Unassembled WGS sequence"/>
</dbReference>
<dbReference type="AlphaFoldDB" id="A0A6B3SR86"/>
<dbReference type="GO" id="GO:0046872">
    <property type="term" value="F:metal ion binding"/>
    <property type="evidence" value="ECO:0007669"/>
    <property type="project" value="UniProtKB-KW"/>
</dbReference>